<name>A0A2U1B3B9_9BACT</name>
<dbReference type="EMBL" id="QEKI01000002">
    <property type="protein sequence ID" value="PVY43148.1"/>
    <property type="molecule type" value="Genomic_DNA"/>
</dbReference>
<dbReference type="Pfam" id="PF14355">
    <property type="entry name" value="Abi_C"/>
    <property type="match status" value="1"/>
</dbReference>
<gene>
    <name evidence="2" type="ORF">C8E01_102325</name>
</gene>
<evidence type="ECO:0000259" key="1">
    <source>
        <dbReference type="Pfam" id="PF14355"/>
    </source>
</evidence>
<organism evidence="2 3">
    <name type="scientific">Pontibacter virosus</name>
    <dbReference type="NCBI Taxonomy" id="1765052"/>
    <lineage>
        <taxon>Bacteria</taxon>
        <taxon>Pseudomonadati</taxon>
        <taxon>Bacteroidota</taxon>
        <taxon>Cytophagia</taxon>
        <taxon>Cytophagales</taxon>
        <taxon>Hymenobacteraceae</taxon>
        <taxon>Pontibacter</taxon>
    </lineage>
</organism>
<dbReference type="OrthoDB" id="5521926at2"/>
<dbReference type="InterPro" id="IPR026001">
    <property type="entry name" value="Abi-like_C"/>
</dbReference>
<accession>A0A2U1B3B9</accession>
<reference evidence="2 3" key="1">
    <citation type="submission" date="2018-04" db="EMBL/GenBank/DDBJ databases">
        <title>Genomic Encyclopedia of Type Strains, Phase IV (KMG-IV): sequencing the most valuable type-strain genomes for metagenomic binning, comparative biology and taxonomic classification.</title>
        <authorList>
            <person name="Goeker M."/>
        </authorList>
    </citation>
    <scope>NUCLEOTIDE SEQUENCE [LARGE SCALE GENOMIC DNA]</scope>
    <source>
        <strain evidence="2 3">DSM 100231</strain>
    </source>
</reference>
<dbReference type="RefSeq" id="WP_116542177.1">
    <property type="nucleotide sequence ID" value="NZ_QEKI01000002.1"/>
</dbReference>
<protein>
    <submittedName>
        <fullName evidence="2">Abortive infection Abi-like protein</fullName>
    </submittedName>
</protein>
<dbReference type="Proteomes" id="UP000245466">
    <property type="component" value="Unassembled WGS sequence"/>
</dbReference>
<keyword evidence="3" id="KW-1185">Reference proteome</keyword>
<proteinExistence type="predicted"/>
<dbReference type="AlphaFoldDB" id="A0A2U1B3B9"/>
<evidence type="ECO:0000313" key="2">
    <source>
        <dbReference type="EMBL" id="PVY43148.1"/>
    </source>
</evidence>
<comment type="caution">
    <text evidence="2">The sequence shown here is derived from an EMBL/GenBank/DDBJ whole genome shotgun (WGS) entry which is preliminary data.</text>
</comment>
<sequence length="275" mass="32275">MSDLSTIEKHKLEKLFGMGNGYVLDFSDKDFQSFVLEAIGLDILDDRYKYRSGSKANRLRGFWEEESNFTVGKLSFDLIEYWKGKKLIRFEEITASEHELYEECIRISDRLKQQSPIEHIDAIQANNEDKDFLLLAKLIRASIEKNEPEAALDRLHTFVVKYIRELCRRHNIEYSNSESLNSIFGKYVKQVFNKGVIQSAMAEKILKYSIQIIDAFNDVRNNRSFAHDNTILNYHESILIFNNISSSIHFISELEKQLAEQQEETNFERESFKFN</sequence>
<evidence type="ECO:0000313" key="3">
    <source>
        <dbReference type="Proteomes" id="UP000245466"/>
    </source>
</evidence>
<feature type="domain" description="Abortive infection protein-like C-terminal" evidence="1">
    <location>
        <begin position="198"/>
        <end position="251"/>
    </location>
</feature>